<dbReference type="EMBL" id="CBTN010000089">
    <property type="protein sequence ID" value="CDH60316.1"/>
    <property type="molecule type" value="Genomic_DNA"/>
</dbReference>
<sequence>MTKKGLTSSGWEREHTSSDHMALLNQHIGYDGGIQSSAVMRIVVITWRVVSRNNGSCHVDTAEDDDGPVWIDEMYYILPKGAFTALDAIGILKSMRAAAILQSWMKDAYDGSNQEYNDTVFPVDSM</sequence>
<protein>
    <submittedName>
        <fullName evidence="1">Uncharacterized protein</fullName>
    </submittedName>
</protein>
<dbReference type="VEuPathDB" id="FungiDB:LCOR_11102.1"/>
<evidence type="ECO:0000313" key="2">
    <source>
        <dbReference type="Proteomes" id="UP000027586"/>
    </source>
</evidence>
<name>A0A068SGB6_9FUNG</name>
<dbReference type="Proteomes" id="UP000027586">
    <property type="component" value="Unassembled WGS sequence"/>
</dbReference>
<gene>
    <name evidence="1" type="ORF">LCOR_11102.1</name>
</gene>
<accession>A0A068SGB6</accession>
<organism evidence="1 2">
    <name type="scientific">Lichtheimia corymbifera JMRC:FSU:9682</name>
    <dbReference type="NCBI Taxonomy" id="1263082"/>
    <lineage>
        <taxon>Eukaryota</taxon>
        <taxon>Fungi</taxon>
        <taxon>Fungi incertae sedis</taxon>
        <taxon>Mucoromycota</taxon>
        <taxon>Mucoromycotina</taxon>
        <taxon>Mucoromycetes</taxon>
        <taxon>Mucorales</taxon>
        <taxon>Lichtheimiaceae</taxon>
        <taxon>Lichtheimia</taxon>
    </lineage>
</organism>
<evidence type="ECO:0000313" key="1">
    <source>
        <dbReference type="EMBL" id="CDH60316.1"/>
    </source>
</evidence>
<proteinExistence type="predicted"/>
<keyword evidence="2" id="KW-1185">Reference proteome</keyword>
<comment type="caution">
    <text evidence="1">The sequence shown here is derived from an EMBL/GenBank/DDBJ whole genome shotgun (WGS) entry which is preliminary data.</text>
</comment>
<reference evidence="1" key="1">
    <citation type="submission" date="2013-08" db="EMBL/GenBank/DDBJ databases">
        <title>Gene expansion shapes genome architecture in the human pathogen Lichtheimia corymbifera: an evolutionary genomics analysis in the ancient terrestrial Mucorales (Mucoromycotina).</title>
        <authorList>
            <person name="Schwartze V.U."/>
            <person name="Winter S."/>
            <person name="Shelest E."/>
            <person name="Marcet-Houben M."/>
            <person name="Horn F."/>
            <person name="Wehner S."/>
            <person name="Hoffmann K."/>
            <person name="Riege K."/>
            <person name="Sammeth M."/>
            <person name="Nowrousian M."/>
            <person name="Valiante V."/>
            <person name="Linde J."/>
            <person name="Jacobsen I.D."/>
            <person name="Marz M."/>
            <person name="Brakhage A.A."/>
            <person name="Gabaldon T."/>
            <person name="Bocker S."/>
            <person name="Voigt K."/>
        </authorList>
    </citation>
    <scope>NUCLEOTIDE SEQUENCE [LARGE SCALE GENOMIC DNA]</scope>
    <source>
        <strain evidence="1">FSU 9682</strain>
    </source>
</reference>
<dbReference type="AlphaFoldDB" id="A0A068SGB6"/>